<gene>
    <name evidence="1" type="ORF">MgSA37_00251</name>
</gene>
<dbReference type="Proteomes" id="UP000218263">
    <property type="component" value="Chromosome"/>
</dbReference>
<proteinExistence type="predicted"/>
<accession>A0A120MXU5</accession>
<sequence length="179" mass="19573">MKKTVWVCGLIAGMISISWALVGEGWLHAHLNMNTRMFLGYATMILAFSLIFVAIKNYRDTHNNGQVTFGKALGIGLLVTLIASTVYVVVWMIDFKYFIPDFGEKYTAQVIAEMKANGANAAAVKKETAELTATMTKYKTSALFRIMVTYSEIVPVGVVVSLIAALILKKKSKPLAATA</sequence>
<name>A0A120MXU5_9SPHI</name>
<reference evidence="1 2" key="1">
    <citation type="submission" date="2015-12" db="EMBL/GenBank/DDBJ databases">
        <title>Genome sequence of Mucilaginibacter gotjawali.</title>
        <authorList>
            <person name="Lee J.S."/>
            <person name="Lee K.C."/>
            <person name="Kim K.K."/>
            <person name="Lee B.W."/>
        </authorList>
    </citation>
    <scope>NUCLEOTIDE SEQUENCE [LARGE SCALE GENOMIC DNA]</scope>
    <source>
        <strain evidence="1 2">SA3-7</strain>
    </source>
</reference>
<organism evidence="1 2">
    <name type="scientific">Mucilaginibacter gotjawali</name>
    <dbReference type="NCBI Taxonomy" id="1550579"/>
    <lineage>
        <taxon>Bacteria</taxon>
        <taxon>Pseudomonadati</taxon>
        <taxon>Bacteroidota</taxon>
        <taxon>Sphingobacteriia</taxon>
        <taxon>Sphingobacteriales</taxon>
        <taxon>Sphingobacteriaceae</taxon>
        <taxon>Mucilaginibacter</taxon>
    </lineage>
</organism>
<dbReference type="OrthoDB" id="6384283at2"/>
<dbReference type="InterPro" id="IPR025250">
    <property type="entry name" value="DUF4199"/>
</dbReference>
<evidence type="ECO:0000313" key="1">
    <source>
        <dbReference type="EMBL" id="BAU52101.1"/>
    </source>
</evidence>
<dbReference type="EMBL" id="AP017313">
    <property type="protein sequence ID" value="BAU52101.1"/>
    <property type="molecule type" value="Genomic_DNA"/>
</dbReference>
<dbReference type="KEGG" id="mgot:MgSA37_00251"/>
<dbReference type="AlphaFoldDB" id="A0A120MXU5"/>
<evidence type="ECO:0000313" key="2">
    <source>
        <dbReference type="Proteomes" id="UP000218263"/>
    </source>
</evidence>
<dbReference type="RefSeq" id="WP_096349461.1">
    <property type="nucleotide sequence ID" value="NZ_AP017313.1"/>
</dbReference>
<protein>
    <submittedName>
        <fullName evidence="1">Uncharacterized protein</fullName>
    </submittedName>
</protein>
<dbReference type="Pfam" id="PF13858">
    <property type="entry name" value="DUF4199"/>
    <property type="match status" value="1"/>
</dbReference>
<keyword evidence="2" id="KW-1185">Reference proteome</keyword>